<dbReference type="AlphaFoldDB" id="A0A3S4YRC2"/>
<protein>
    <submittedName>
        <fullName evidence="1">Uncharacterized protein</fullName>
    </submittedName>
</protein>
<gene>
    <name evidence="1" type="ORF">NCTC13652_02724</name>
</gene>
<evidence type="ECO:0000313" key="2">
    <source>
        <dbReference type="Proteomes" id="UP000277858"/>
    </source>
</evidence>
<proteinExistence type="predicted"/>
<accession>A0A3S4YRC2</accession>
<name>A0A3S4YRC2_9ACTN</name>
<organism evidence="1 2">
    <name type="scientific">Acidipropionibacterium jensenii</name>
    <dbReference type="NCBI Taxonomy" id="1749"/>
    <lineage>
        <taxon>Bacteria</taxon>
        <taxon>Bacillati</taxon>
        <taxon>Actinomycetota</taxon>
        <taxon>Actinomycetes</taxon>
        <taxon>Propionibacteriales</taxon>
        <taxon>Propionibacteriaceae</taxon>
        <taxon>Acidipropionibacterium</taxon>
    </lineage>
</organism>
<evidence type="ECO:0000313" key="1">
    <source>
        <dbReference type="EMBL" id="VEI04492.1"/>
    </source>
</evidence>
<dbReference type="EMBL" id="LR134473">
    <property type="protein sequence ID" value="VEI04492.1"/>
    <property type="molecule type" value="Genomic_DNA"/>
</dbReference>
<sequence>MEDPSDLRFAITGTRMSSGGSMRSVYAMRLAYWLNQHSTRPFLEFPAEKWDLMVSSGPINGRYVDVHTDPAVVIASGARINHGSSNGMAVLPAA</sequence>
<keyword evidence="2" id="KW-1185">Reference proteome</keyword>
<reference evidence="1 2" key="1">
    <citation type="submission" date="2018-12" db="EMBL/GenBank/DDBJ databases">
        <authorList>
            <consortium name="Pathogen Informatics"/>
        </authorList>
    </citation>
    <scope>NUCLEOTIDE SEQUENCE [LARGE SCALE GENOMIC DNA]</scope>
    <source>
        <strain evidence="1 2">NCTC13652</strain>
    </source>
</reference>
<dbReference type="Proteomes" id="UP000277858">
    <property type="component" value="Chromosome"/>
</dbReference>